<reference evidence="2" key="1">
    <citation type="journal article" date="2021" name="Mol. Ecol. Resour.">
        <title>Phylogenomic analyses of the genus Drosophila reveals genomic signals of climate adaptation.</title>
        <authorList>
            <person name="Li F."/>
            <person name="Rane R.V."/>
            <person name="Luria V."/>
            <person name="Xiong Z."/>
            <person name="Chen J."/>
            <person name="Li Z."/>
            <person name="Catullo R.A."/>
            <person name="Griffin P.C."/>
            <person name="Schiffer M."/>
            <person name="Pearce S."/>
            <person name="Lee S.F."/>
            <person name="McElroy K."/>
            <person name="Stocker A."/>
            <person name="Shirriffs J."/>
            <person name="Cockerell F."/>
            <person name="Coppin C."/>
            <person name="Sgro C.M."/>
            <person name="Karger A."/>
            <person name="Cain J.W."/>
            <person name="Weber J.A."/>
            <person name="Santpere G."/>
            <person name="Kirschner M.W."/>
            <person name="Hoffmann A.A."/>
            <person name="Oakeshott J.G."/>
            <person name="Zhang G."/>
        </authorList>
    </citation>
    <scope>NUCLEOTIDE SEQUENCE</scope>
    <source>
        <strain evidence="2">BGI-SZ-2011g</strain>
    </source>
</reference>
<dbReference type="AlphaFoldDB" id="A0AAD4K3G5"/>
<evidence type="ECO:0000313" key="3">
    <source>
        <dbReference type="Proteomes" id="UP001200034"/>
    </source>
</evidence>
<proteinExistence type="predicted"/>
<feature type="region of interest" description="Disordered" evidence="1">
    <location>
        <begin position="1"/>
        <end position="43"/>
    </location>
</feature>
<feature type="non-terminal residue" evidence="2">
    <location>
        <position position="1"/>
    </location>
</feature>
<dbReference type="Pfam" id="PF15989">
    <property type="entry name" value="DUF4768"/>
    <property type="match status" value="1"/>
</dbReference>
<sequence length="158" mass="18441">LQSHLQCTNARSLSSIPESVADNSNQKSNSTATSSGQRANKNNTELVSLAESREEGPVMRNSLSHILREKRAAPEIILAVNFHMMHQHCDLDQNRVEATIDNLLSHCIEVYNKRYMNEGHYRLYKYFQLEAFFFGQYYERMKRFETNPHTWDYSYADV</sequence>
<name>A0AAD4K3G5_9MUSC</name>
<dbReference type="InterPro" id="IPR031931">
    <property type="entry name" value="DUF4768"/>
</dbReference>
<comment type="caution">
    <text evidence="2">The sequence shown here is derived from an EMBL/GenBank/DDBJ whole genome shotgun (WGS) entry which is preliminary data.</text>
</comment>
<evidence type="ECO:0000313" key="2">
    <source>
        <dbReference type="EMBL" id="KAH8372315.1"/>
    </source>
</evidence>
<dbReference type="EMBL" id="JAJJHW010002585">
    <property type="protein sequence ID" value="KAH8372315.1"/>
    <property type="molecule type" value="Genomic_DNA"/>
</dbReference>
<accession>A0AAD4K3G5</accession>
<gene>
    <name evidence="2" type="ORF">KR093_011014</name>
</gene>
<protein>
    <submittedName>
        <fullName evidence="2">Uncharacterized protein</fullName>
    </submittedName>
</protein>
<dbReference type="Proteomes" id="UP001200034">
    <property type="component" value="Unassembled WGS sequence"/>
</dbReference>
<evidence type="ECO:0000256" key="1">
    <source>
        <dbReference type="SAM" id="MobiDB-lite"/>
    </source>
</evidence>
<organism evidence="2 3">
    <name type="scientific">Drosophila rubida</name>
    <dbReference type="NCBI Taxonomy" id="30044"/>
    <lineage>
        <taxon>Eukaryota</taxon>
        <taxon>Metazoa</taxon>
        <taxon>Ecdysozoa</taxon>
        <taxon>Arthropoda</taxon>
        <taxon>Hexapoda</taxon>
        <taxon>Insecta</taxon>
        <taxon>Pterygota</taxon>
        <taxon>Neoptera</taxon>
        <taxon>Endopterygota</taxon>
        <taxon>Diptera</taxon>
        <taxon>Brachycera</taxon>
        <taxon>Muscomorpha</taxon>
        <taxon>Ephydroidea</taxon>
        <taxon>Drosophilidae</taxon>
        <taxon>Drosophila</taxon>
    </lineage>
</organism>
<keyword evidence="3" id="KW-1185">Reference proteome</keyword>